<dbReference type="EMBL" id="CP002292">
    <property type="protein sequence ID" value="ADP72384.1"/>
    <property type="molecule type" value="Genomic_DNA"/>
</dbReference>
<dbReference type="Proteomes" id="UP000001399">
    <property type="component" value="Chromosome"/>
</dbReference>
<name>E3I1K9_RHOVT</name>
<evidence type="ECO:0000313" key="2">
    <source>
        <dbReference type="Proteomes" id="UP000001399"/>
    </source>
</evidence>
<organism evidence="1 2">
    <name type="scientific">Rhodomicrobium vannielii (strain ATCC 17100 / DSM 162 / LMG 4299 / NCIMB 10020 / ATH 3.1.1)</name>
    <dbReference type="NCBI Taxonomy" id="648757"/>
    <lineage>
        <taxon>Bacteria</taxon>
        <taxon>Pseudomonadati</taxon>
        <taxon>Pseudomonadota</taxon>
        <taxon>Alphaproteobacteria</taxon>
        <taxon>Hyphomicrobiales</taxon>
        <taxon>Hyphomicrobiaceae</taxon>
        <taxon>Rhodomicrobium</taxon>
    </lineage>
</organism>
<reference evidence="2" key="1">
    <citation type="journal article" date="2011" name="J. Bacteriol.">
        <title>Genome sequences of eight morphologically diverse alphaproteobacteria.</title>
        <authorList>
            <consortium name="US DOE Joint Genome Institute"/>
            <person name="Brown P.J."/>
            <person name="Kysela D.T."/>
            <person name="Buechlein A."/>
            <person name="Hemmerich C."/>
            <person name="Brun Y.V."/>
        </authorList>
    </citation>
    <scope>NUCLEOTIDE SEQUENCE [LARGE SCALE GENOMIC DNA]</scope>
    <source>
        <strain evidence="2">ATCC 17100 / ATH 3.1.1 / DSM 162 / LMG 4299</strain>
    </source>
</reference>
<proteinExistence type="predicted"/>
<sequence>MPRMNTISRFWEKYVCAEDPEDALFRAIEVRTLELLLLEEKFGEDGEPIKAEVADVA</sequence>
<dbReference type="HOGENOM" id="CLU_2993806_0_0_5"/>
<protein>
    <submittedName>
        <fullName evidence="1">Uncharacterized protein</fullName>
    </submittedName>
</protein>
<gene>
    <name evidence="1" type="ordered locus">Rvan_3188</name>
</gene>
<accession>E3I1K9</accession>
<dbReference type="KEGG" id="rva:Rvan_3188"/>
<evidence type="ECO:0000313" key="1">
    <source>
        <dbReference type="EMBL" id="ADP72384.1"/>
    </source>
</evidence>
<dbReference type="AlphaFoldDB" id="E3I1K9"/>
<keyword evidence="2" id="KW-1185">Reference proteome</keyword>